<evidence type="ECO:0000259" key="5">
    <source>
        <dbReference type="PROSITE" id="PS50893"/>
    </source>
</evidence>
<dbReference type="Proteomes" id="UP000632195">
    <property type="component" value="Unassembled WGS sequence"/>
</dbReference>
<protein>
    <submittedName>
        <fullName evidence="6">Bacitracin ABC transporter ATP-binding protein</fullName>
    </submittedName>
</protein>
<evidence type="ECO:0000256" key="2">
    <source>
        <dbReference type="ARBA" id="ARBA00022448"/>
    </source>
</evidence>
<dbReference type="Pfam" id="PF00005">
    <property type="entry name" value="ABC_tran"/>
    <property type="match status" value="1"/>
</dbReference>
<comment type="caution">
    <text evidence="6">The sequence shown here is derived from an EMBL/GenBank/DDBJ whole genome shotgun (WGS) entry which is preliminary data.</text>
</comment>
<evidence type="ECO:0000313" key="7">
    <source>
        <dbReference type="Proteomes" id="UP000632195"/>
    </source>
</evidence>
<dbReference type="PANTHER" id="PTHR43335:SF4">
    <property type="entry name" value="ABC TRANSPORTER, ATP-BINDING PROTEIN"/>
    <property type="match status" value="1"/>
</dbReference>
<reference evidence="6" key="2">
    <citation type="submission" date="2022-09" db="EMBL/GenBank/DDBJ databases">
        <authorList>
            <person name="Sun Q."/>
            <person name="Ohkuma M."/>
        </authorList>
    </citation>
    <scope>NUCLEOTIDE SEQUENCE</scope>
    <source>
        <strain evidence="6">JCM 13583</strain>
    </source>
</reference>
<dbReference type="GO" id="GO:0016887">
    <property type="term" value="F:ATP hydrolysis activity"/>
    <property type="evidence" value="ECO:0007669"/>
    <property type="project" value="InterPro"/>
</dbReference>
<evidence type="ECO:0000313" key="6">
    <source>
        <dbReference type="EMBL" id="GGM78587.1"/>
    </source>
</evidence>
<dbReference type="CDD" id="cd03230">
    <property type="entry name" value="ABC_DR_subfamily_A"/>
    <property type="match status" value="1"/>
</dbReference>
<dbReference type="InterPro" id="IPR027417">
    <property type="entry name" value="P-loop_NTPase"/>
</dbReference>
<keyword evidence="3" id="KW-0547">Nucleotide-binding</keyword>
<reference evidence="6" key="1">
    <citation type="journal article" date="2014" name="Int. J. Syst. Evol. Microbiol.">
        <title>Complete genome sequence of Corynebacterium casei LMG S-19264T (=DSM 44701T), isolated from a smear-ripened cheese.</title>
        <authorList>
            <consortium name="US DOE Joint Genome Institute (JGI-PGF)"/>
            <person name="Walter F."/>
            <person name="Albersmeier A."/>
            <person name="Kalinowski J."/>
            <person name="Ruckert C."/>
        </authorList>
    </citation>
    <scope>NUCLEOTIDE SEQUENCE</scope>
    <source>
        <strain evidence="6">JCM 13583</strain>
    </source>
</reference>
<accession>A0AA37BSJ8</accession>
<evidence type="ECO:0000256" key="3">
    <source>
        <dbReference type="ARBA" id="ARBA00022741"/>
    </source>
</evidence>
<dbReference type="RefSeq" id="WP_188681721.1">
    <property type="nucleotide sequence ID" value="NZ_BMNY01000003.1"/>
</dbReference>
<dbReference type="PROSITE" id="PS50893">
    <property type="entry name" value="ABC_TRANSPORTER_2"/>
    <property type="match status" value="1"/>
</dbReference>
<comment type="similarity">
    <text evidence="1">Belongs to the ABC transporter superfamily.</text>
</comment>
<organism evidence="6 7">
    <name type="scientific">Thermogymnomonas acidicola</name>
    <dbReference type="NCBI Taxonomy" id="399579"/>
    <lineage>
        <taxon>Archaea</taxon>
        <taxon>Methanobacteriati</taxon>
        <taxon>Thermoplasmatota</taxon>
        <taxon>Thermoplasmata</taxon>
        <taxon>Thermoplasmatales</taxon>
        <taxon>Thermogymnomonas</taxon>
    </lineage>
</organism>
<gene>
    <name evidence="6" type="ORF">GCM10007108_15960</name>
</gene>
<feature type="domain" description="ABC transporter" evidence="5">
    <location>
        <begin position="5"/>
        <end position="235"/>
    </location>
</feature>
<keyword evidence="4 6" id="KW-0067">ATP-binding</keyword>
<keyword evidence="7" id="KW-1185">Reference proteome</keyword>
<keyword evidence="2" id="KW-0813">Transport</keyword>
<dbReference type="PANTHER" id="PTHR43335">
    <property type="entry name" value="ABC TRANSPORTER, ATP-BINDING PROTEIN"/>
    <property type="match status" value="1"/>
</dbReference>
<evidence type="ECO:0000256" key="4">
    <source>
        <dbReference type="ARBA" id="ARBA00022840"/>
    </source>
</evidence>
<dbReference type="SMART" id="SM00382">
    <property type="entry name" value="AAA"/>
    <property type="match status" value="1"/>
</dbReference>
<dbReference type="Gene3D" id="3.40.50.300">
    <property type="entry name" value="P-loop containing nucleotide triphosphate hydrolases"/>
    <property type="match status" value="1"/>
</dbReference>
<dbReference type="EMBL" id="BMNY01000003">
    <property type="protein sequence ID" value="GGM78587.1"/>
    <property type="molecule type" value="Genomic_DNA"/>
</dbReference>
<dbReference type="AlphaFoldDB" id="A0AA37BSJ8"/>
<name>A0AA37BSJ8_9ARCH</name>
<evidence type="ECO:0000256" key="1">
    <source>
        <dbReference type="ARBA" id="ARBA00005417"/>
    </source>
</evidence>
<dbReference type="InterPro" id="IPR003593">
    <property type="entry name" value="AAA+_ATPase"/>
</dbReference>
<sequence>MSPSLEVRKVTKKFGKIVALDDFSFSVEGYTTVALLGPNGAGKTTLMKVITGMIHPDSGEVSINGFSVGQDRRKALRTVGALVEQPEFYTYLTAREILDFDYKIRTGRSDSREEIMRVAELTGITPYLDRKTGGYSRGMKQRLGLASAMIGRPEIIILDEPSFGLDPAGMREFREIIRKMGRDKEAMVILSTHLIYEAREVCDRVLIIDHGRKMLDAPIRSDTSLVRLTFSSQGDGVLALPFETVEVEGRSAVIRLPPGMTLNGFLSQYSSTLPDLVSAEVYDDLEGQYVRITSGE</sequence>
<dbReference type="GO" id="GO:0005524">
    <property type="term" value="F:ATP binding"/>
    <property type="evidence" value="ECO:0007669"/>
    <property type="project" value="UniProtKB-KW"/>
</dbReference>
<proteinExistence type="inferred from homology"/>
<dbReference type="InterPro" id="IPR003439">
    <property type="entry name" value="ABC_transporter-like_ATP-bd"/>
</dbReference>
<dbReference type="SUPFAM" id="SSF52540">
    <property type="entry name" value="P-loop containing nucleoside triphosphate hydrolases"/>
    <property type="match status" value="1"/>
</dbReference>